<protein>
    <submittedName>
        <fullName evidence="7">Phage integrase family protein</fullName>
    </submittedName>
</protein>
<dbReference type="GO" id="GO:0003677">
    <property type="term" value="F:DNA binding"/>
    <property type="evidence" value="ECO:0007669"/>
    <property type="project" value="UniProtKB-KW"/>
</dbReference>
<comment type="similarity">
    <text evidence="1">Belongs to the 'phage' integrase family.</text>
</comment>
<evidence type="ECO:0000256" key="4">
    <source>
        <dbReference type="ARBA" id="ARBA00023172"/>
    </source>
</evidence>
<keyword evidence="2" id="KW-0229">DNA integration</keyword>
<keyword evidence="4" id="KW-0233">DNA recombination</keyword>
<dbReference type="PANTHER" id="PTHR30629">
    <property type="entry name" value="PROPHAGE INTEGRASE"/>
    <property type="match status" value="1"/>
</dbReference>
<sequence>MSAKGGSTVRKPPLGVKLTVDVEEVQAPRGTAWWARVRWRDPATGRRESLKRAHPSREAAVTWIEQMQSLARTGVDPTQTLGEYVAALGDRWTRGIDPTSTYDPYAAGLRRRVVPTLGHLPLTLITAGLVDRAIDRWELEYGRSTVKNTVSALVLVLDEAVRDGLLPRNPAKDRARRRTVGRTVSTEPGSPRDLALPDVATLQRIVAAVIQAGNHQAWGDAVTLLATTALRISEVAGLRVGDVDLDRGLLQVARQTYPGRGGLVTKETKGRRRRTVPIIEPLRELLVRLTTGRRDDDRLLVGPRGGVITTATLRDATNSDQLVANLGQPGLVRHGLRHTALTWMADAGVNLHILQRVAGHQDPAVTARYLHPDTQAMLDAGTAFSAWWSVVGPEQPALTVLRGGGDAG</sequence>
<evidence type="ECO:0000313" key="7">
    <source>
        <dbReference type="EMBL" id="SDS66881.1"/>
    </source>
</evidence>
<dbReference type="Gene3D" id="1.10.150.130">
    <property type="match status" value="1"/>
</dbReference>
<keyword evidence="8" id="KW-1185">Reference proteome</keyword>
<dbReference type="InterPro" id="IPR050808">
    <property type="entry name" value="Phage_Integrase"/>
</dbReference>
<accession>A0A1H1U3H5</accession>
<evidence type="ECO:0000256" key="1">
    <source>
        <dbReference type="ARBA" id="ARBA00008857"/>
    </source>
</evidence>
<dbReference type="GO" id="GO:0015074">
    <property type="term" value="P:DNA integration"/>
    <property type="evidence" value="ECO:0007669"/>
    <property type="project" value="UniProtKB-KW"/>
</dbReference>
<organism evidence="7 8">
    <name type="scientific">Friedmanniella luteola</name>
    <dbReference type="NCBI Taxonomy" id="546871"/>
    <lineage>
        <taxon>Bacteria</taxon>
        <taxon>Bacillati</taxon>
        <taxon>Actinomycetota</taxon>
        <taxon>Actinomycetes</taxon>
        <taxon>Propionibacteriales</taxon>
        <taxon>Nocardioidaceae</taxon>
        <taxon>Friedmanniella</taxon>
    </lineage>
</organism>
<dbReference type="Pfam" id="PF00589">
    <property type="entry name" value="Phage_integrase"/>
    <property type="match status" value="1"/>
</dbReference>
<dbReference type="SUPFAM" id="SSF56349">
    <property type="entry name" value="DNA breaking-rejoining enzymes"/>
    <property type="match status" value="1"/>
</dbReference>
<dbReference type="PROSITE" id="PS51898">
    <property type="entry name" value="TYR_RECOMBINASE"/>
    <property type="match status" value="1"/>
</dbReference>
<dbReference type="OrthoDB" id="1822491at2"/>
<dbReference type="Gene3D" id="1.10.443.10">
    <property type="entry name" value="Intergrase catalytic core"/>
    <property type="match status" value="1"/>
</dbReference>
<dbReference type="GO" id="GO:0006310">
    <property type="term" value="P:DNA recombination"/>
    <property type="evidence" value="ECO:0007669"/>
    <property type="project" value="UniProtKB-KW"/>
</dbReference>
<gene>
    <name evidence="7" type="ORF">SAMN04488543_2152</name>
</gene>
<name>A0A1H1U3H5_9ACTN</name>
<dbReference type="InterPro" id="IPR013762">
    <property type="entry name" value="Integrase-like_cat_sf"/>
</dbReference>
<dbReference type="STRING" id="546871.SAMN04488543_2152"/>
<proteinExistence type="inferred from homology"/>
<evidence type="ECO:0000256" key="5">
    <source>
        <dbReference type="SAM" id="MobiDB-lite"/>
    </source>
</evidence>
<reference evidence="7 8" key="1">
    <citation type="submission" date="2016-10" db="EMBL/GenBank/DDBJ databases">
        <authorList>
            <person name="de Groot N.N."/>
        </authorList>
    </citation>
    <scope>NUCLEOTIDE SEQUENCE [LARGE SCALE GENOMIC DNA]</scope>
    <source>
        <strain evidence="7 8">DSM 21741</strain>
    </source>
</reference>
<evidence type="ECO:0000259" key="6">
    <source>
        <dbReference type="PROSITE" id="PS51898"/>
    </source>
</evidence>
<feature type="domain" description="Tyr recombinase" evidence="6">
    <location>
        <begin position="195"/>
        <end position="382"/>
    </location>
</feature>
<evidence type="ECO:0000313" key="8">
    <source>
        <dbReference type="Proteomes" id="UP000199092"/>
    </source>
</evidence>
<evidence type="ECO:0000256" key="2">
    <source>
        <dbReference type="ARBA" id="ARBA00022908"/>
    </source>
</evidence>
<dbReference type="AlphaFoldDB" id="A0A1H1U3H5"/>
<dbReference type="CDD" id="cd00796">
    <property type="entry name" value="INT_Rci_Hp1_C"/>
    <property type="match status" value="1"/>
</dbReference>
<dbReference type="EMBL" id="LT629749">
    <property type="protein sequence ID" value="SDS66881.1"/>
    <property type="molecule type" value="Genomic_DNA"/>
</dbReference>
<dbReference type="PANTHER" id="PTHR30629:SF2">
    <property type="entry name" value="PROPHAGE INTEGRASE INTS-RELATED"/>
    <property type="match status" value="1"/>
</dbReference>
<feature type="region of interest" description="Disordered" evidence="5">
    <location>
        <begin position="172"/>
        <end position="192"/>
    </location>
</feature>
<dbReference type="Proteomes" id="UP000199092">
    <property type="component" value="Chromosome I"/>
</dbReference>
<keyword evidence="3" id="KW-0238">DNA-binding</keyword>
<dbReference type="InterPro" id="IPR011010">
    <property type="entry name" value="DNA_brk_join_enz"/>
</dbReference>
<dbReference type="InterPro" id="IPR002104">
    <property type="entry name" value="Integrase_catalytic"/>
</dbReference>
<dbReference type="InterPro" id="IPR010998">
    <property type="entry name" value="Integrase_recombinase_N"/>
</dbReference>
<evidence type="ECO:0000256" key="3">
    <source>
        <dbReference type="ARBA" id="ARBA00023125"/>
    </source>
</evidence>